<dbReference type="EMBL" id="QUMQ01000001">
    <property type="protein sequence ID" value="REG00573.1"/>
    <property type="molecule type" value="Genomic_DNA"/>
</dbReference>
<evidence type="ECO:0000256" key="4">
    <source>
        <dbReference type="ARBA" id="ARBA00023277"/>
    </source>
</evidence>
<dbReference type="InterPro" id="IPR013783">
    <property type="entry name" value="Ig-like_fold"/>
</dbReference>
<reference evidence="9 10" key="1">
    <citation type="submission" date="2018-08" db="EMBL/GenBank/DDBJ databases">
        <title>Sequencing the genomes of 1000 actinobacteria strains.</title>
        <authorList>
            <person name="Klenk H.-P."/>
        </authorList>
    </citation>
    <scope>NUCLEOTIDE SEQUENCE [LARGE SCALE GENOMIC DNA]</scope>
    <source>
        <strain evidence="9 10">DSM 44099</strain>
    </source>
</reference>
<sequence>MAEVDPVPPTNAPGEASPPPAASPGRTPAKPGPPGVRAVPKPPPGKTATTATPAAAKPQPAAGAMPEPAAAVKPEPAAAAKPEPAVAVKAEPAAAKAEPAVAVKAEPAAAMPEADPTAAETTSPAPVKPVPTPSEAKPDPARPGPDPTEAAALGNAPVNPVPMPSVAKPASARPEQDPAATETPPRTADASTPAAPSPANPEPEPTAAEASPAASSPGPEPAAAEASLAVSSPGPEPTAAEASPAMSSSEPEPTAAETPPSAPVNPVPTLPVAKPDPVRLEADAREAAAPADAPNGPALAESAKAPAAVEPAKAPALAESAAPAAAAADDRPTTAETPDPLAAGAAPAIAEQAPGLAEPANAPDPAKPAKDPALAEPAKTPAAAEAAKAPALAESAAAVEPAKGPAPKAGRQVPVEPNPGDGRIPIDEVRPVVSGGKYPAKAVVGEIVPVSATVFREGHDAVGCNVVWRDADGTEAPFTRMDPGAPGTDRWHATFSPTSVGEGSFVVEAFSDPYLSWRDAVEKKIAAGQDVTDLANDLVEGAALLDRAADGVPDDQRARVTKAAEALRADDLALGIRVSPALGLAELLWRYPVRELVSRGDAYPVWVDRKKALFSAWYEFFPRSEGAVVKDGHSRHGTFETAQARIPGVAKMGFDVLYVPPIHPIGRVNRKGKNNALAADEDDVGSPWAIGAEEGGHDAIHPRLGTLDEFRAFIAKAAEHGLEVAMDLALQCAPDHPWVKEHPEWFTTRADGTIAYAENPPKKYQDIYPLNFDNDPEGIRQEIRRVVLHWVAQGVKIFRVDNPHTKPVNFWHWLIAEVKAVDPDVLFLAEAFTRPAMMNGLGKIGFSQSYTYFTWRTSAWEMREYCEQLVAAADHMRPNFWPNTPDILHETLQHGGPPMFKIRAVLASMLVPSWGVYAGYELFEHVARPGAEEYLDNEKFQLRPRDWAGAEAAGRSLAGFLGRLNAVRRDNPALHWLRNLRFHDIDNPALLCWSKRDPRVDNTVLVICSFDSSGTQWGNTTLDMPALGLDWHERFVATDQLTGATYDWGQRNAVRLDPFLEPAHILSVRPRR</sequence>
<dbReference type="Pfam" id="PF11896">
    <property type="entry name" value="GlgE_dom_N_S"/>
    <property type="match status" value="1"/>
</dbReference>
<dbReference type="GO" id="GO:0016758">
    <property type="term" value="F:hexosyltransferase activity"/>
    <property type="evidence" value="ECO:0007669"/>
    <property type="project" value="UniProtKB-UniRule"/>
</dbReference>
<feature type="compositionally biased region" description="Low complexity" evidence="7">
    <location>
        <begin position="205"/>
        <end position="259"/>
    </location>
</feature>
<keyword evidence="2 6" id="KW-0328">Glycosyltransferase</keyword>
<comment type="caution">
    <text evidence="9">The sequence shown here is derived from an EMBL/GenBank/DDBJ whole genome shotgun (WGS) entry which is preliminary data.</text>
</comment>
<dbReference type="EC" id="2.4.99.16" evidence="6"/>
<evidence type="ECO:0000313" key="9">
    <source>
        <dbReference type="EMBL" id="REG00573.1"/>
    </source>
</evidence>
<dbReference type="CDD" id="cd11344">
    <property type="entry name" value="AmyAc_GlgE_like"/>
    <property type="match status" value="1"/>
</dbReference>
<evidence type="ECO:0000256" key="6">
    <source>
        <dbReference type="HAMAP-Rule" id="MF_02124"/>
    </source>
</evidence>
<feature type="binding site" evidence="6">
    <location>
        <position position="766"/>
    </location>
    <ligand>
        <name>alpha-maltose 1-phosphate</name>
        <dbReference type="ChEBI" id="CHEBI:63576"/>
    </ligand>
</feature>
<feature type="binding site" evidence="6">
    <location>
        <position position="802"/>
    </location>
    <ligand>
        <name>alpha-maltose 1-phosphate</name>
        <dbReference type="ChEBI" id="CHEBI:63576"/>
    </ligand>
</feature>
<dbReference type="GO" id="GO:0030979">
    <property type="term" value="P:alpha-glucan biosynthetic process"/>
    <property type="evidence" value="ECO:0007669"/>
    <property type="project" value="UniProtKB-UniRule"/>
</dbReference>
<dbReference type="Gene3D" id="2.60.40.10">
    <property type="entry name" value="Immunoglobulins"/>
    <property type="match status" value="1"/>
</dbReference>
<evidence type="ECO:0000256" key="2">
    <source>
        <dbReference type="ARBA" id="ARBA00022676"/>
    </source>
</evidence>
<keyword evidence="3 6" id="KW-0808">Transferase</keyword>
<feature type="active site" description="Proton donor" evidence="6">
    <location>
        <position position="830"/>
    </location>
</feature>
<evidence type="ECO:0000256" key="5">
    <source>
        <dbReference type="ARBA" id="ARBA00048735"/>
    </source>
</evidence>
<feature type="compositionally biased region" description="Low complexity" evidence="7">
    <location>
        <begin position="287"/>
        <end position="327"/>
    </location>
</feature>
<feature type="site" description="Transition state stabilizer" evidence="6">
    <location>
        <position position="886"/>
    </location>
</feature>
<dbReference type="SUPFAM" id="SSF51445">
    <property type="entry name" value="(Trans)glycosidases"/>
    <property type="match status" value="1"/>
</dbReference>
<feature type="compositionally biased region" description="Low complexity" evidence="7">
    <location>
        <begin position="183"/>
        <end position="194"/>
    </location>
</feature>
<accession>A0A3D9ZVP5</accession>
<evidence type="ECO:0000256" key="3">
    <source>
        <dbReference type="ARBA" id="ARBA00022679"/>
    </source>
</evidence>
<dbReference type="Gene3D" id="3.20.20.80">
    <property type="entry name" value="Glycosidases"/>
    <property type="match status" value="1"/>
</dbReference>
<dbReference type="PANTHER" id="PTHR47786:SF2">
    <property type="entry name" value="GLYCOSYL HYDROLASE FAMILY 13 CATALYTIC DOMAIN-CONTAINING PROTEIN"/>
    <property type="match status" value="1"/>
</dbReference>
<feature type="compositionally biased region" description="Pro residues" evidence="7">
    <location>
        <begin position="30"/>
        <end position="45"/>
    </location>
</feature>
<comment type="function">
    <text evidence="6">Maltosyltransferase that uses maltose 1-phosphate (M1P) as the sugar donor to elongate linear or branched alpha-(1-&gt;4)-glucans. Is involved in a branched alpha-glucan biosynthetic pathway from trehalose, together with TreS, Mak and GlgB.</text>
</comment>
<dbReference type="GO" id="GO:0004553">
    <property type="term" value="F:hydrolase activity, hydrolyzing O-glycosyl compounds"/>
    <property type="evidence" value="ECO:0007669"/>
    <property type="project" value="InterPro"/>
</dbReference>
<dbReference type="InterPro" id="IPR021828">
    <property type="entry name" value="GlgE_dom_N/S"/>
</dbReference>
<dbReference type="InterPro" id="IPR026585">
    <property type="entry name" value="GlgE"/>
</dbReference>
<dbReference type="InterPro" id="IPR013780">
    <property type="entry name" value="Glyco_hydro_b"/>
</dbReference>
<proteinExistence type="inferred from homology"/>
<dbReference type="Gene3D" id="1.20.58.80">
    <property type="entry name" value="Phosphotransferase system, lactose/cellobiose-type IIA subunit"/>
    <property type="match status" value="1"/>
</dbReference>
<protein>
    <recommendedName>
        <fullName evidence="6">Alpha-1,4-glucan:maltose-1-phosphate maltosyltransferase</fullName>
        <shortName evidence="6">GMPMT</shortName>
        <ecNumber evidence="6">2.4.99.16</ecNumber>
    </recommendedName>
    <alternativeName>
        <fullName evidence="6">(1-&gt;4)-alpha-D-glucan:maltose-1-phosphate alpha-D-maltosyltransferase</fullName>
    </alternativeName>
</protein>
<dbReference type="Pfam" id="PF21702">
    <property type="entry name" value="GLGE_C"/>
    <property type="match status" value="1"/>
</dbReference>
<feature type="binding site" evidence="6">
    <location>
        <begin position="939"/>
        <end position="940"/>
    </location>
    <ligand>
        <name>alpha-maltose 1-phosphate</name>
        <dbReference type="ChEBI" id="CHEBI:63576"/>
    </ligand>
</feature>
<feature type="compositionally biased region" description="Basic and acidic residues" evidence="7">
    <location>
        <begin position="276"/>
        <end position="286"/>
    </location>
</feature>
<feature type="active site" description="Nucleophile" evidence="6">
    <location>
        <position position="801"/>
    </location>
</feature>
<dbReference type="InterPro" id="IPR017853">
    <property type="entry name" value="GH"/>
</dbReference>
<dbReference type="AlphaFoldDB" id="A0A3D9ZVP5"/>
<dbReference type="PANTHER" id="PTHR47786">
    <property type="entry name" value="ALPHA-1,4-GLUCAN:MALTOSE-1-PHOSPHATE MALTOSYLTRANSFERASE"/>
    <property type="match status" value="1"/>
</dbReference>
<dbReference type="Gene3D" id="2.60.40.1180">
    <property type="entry name" value="Golgi alpha-mannosidase II"/>
    <property type="match status" value="1"/>
</dbReference>
<keyword evidence="10" id="KW-1185">Reference proteome</keyword>
<dbReference type="Proteomes" id="UP000256913">
    <property type="component" value="Unassembled WGS sequence"/>
</dbReference>
<feature type="compositionally biased region" description="Pro residues" evidence="7">
    <location>
        <begin position="195"/>
        <end position="204"/>
    </location>
</feature>
<feature type="domain" description="Glycosyl hydrolase family 13 catalytic" evidence="8">
    <location>
        <begin position="615"/>
        <end position="968"/>
    </location>
</feature>
<evidence type="ECO:0000256" key="1">
    <source>
        <dbReference type="ARBA" id="ARBA00011738"/>
    </source>
</evidence>
<keyword evidence="4 6" id="KW-0119">Carbohydrate metabolism</keyword>
<evidence type="ECO:0000313" key="10">
    <source>
        <dbReference type="Proteomes" id="UP000256913"/>
    </source>
</evidence>
<name>A0A3D9ZVP5_9ACTN</name>
<feature type="binding site" evidence="6">
    <location>
        <position position="671"/>
    </location>
    <ligand>
        <name>alpha-maltose 1-phosphate</name>
        <dbReference type="ChEBI" id="CHEBI:63576"/>
    </ligand>
</feature>
<feature type="compositionally biased region" description="Low complexity" evidence="7">
    <location>
        <begin position="371"/>
        <end position="402"/>
    </location>
</feature>
<comment type="catalytic activity">
    <reaction evidence="5 6">
        <text>alpha-maltose 1-phosphate + [(1-&gt;4)-alpha-D-glucosyl](n) = [(1-&gt;4)-alpha-D-glucosyl](n+2) + phosphate</text>
        <dbReference type="Rhea" id="RHEA:42692"/>
        <dbReference type="Rhea" id="RHEA-COMP:9584"/>
        <dbReference type="Rhea" id="RHEA-COMP:10183"/>
        <dbReference type="ChEBI" id="CHEBI:15444"/>
        <dbReference type="ChEBI" id="CHEBI:43474"/>
        <dbReference type="ChEBI" id="CHEBI:63576"/>
        <dbReference type="EC" id="2.4.99.16"/>
    </reaction>
</comment>
<feature type="compositionally biased region" description="Pro residues" evidence="7">
    <location>
        <begin position="260"/>
        <end position="269"/>
    </location>
</feature>
<feature type="compositionally biased region" description="Low complexity" evidence="7">
    <location>
        <begin position="334"/>
        <end position="364"/>
    </location>
</feature>
<evidence type="ECO:0000256" key="7">
    <source>
        <dbReference type="SAM" id="MobiDB-lite"/>
    </source>
</evidence>
<feature type="compositionally biased region" description="Pro residues" evidence="7">
    <location>
        <begin position="1"/>
        <end position="22"/>
    </location>
</feature>
<evidence type="ECO:0000259" key="8">
    <source>
        <dbReference type="SMART" id="SM00642"/>
    </source>
</evidence>
<dbReference type="InterPro" id="IPR049171">
    <property type="entry name" value="GLGE_C"/>
</dbReference>
<feature type="region of interest" description="Disordered" evidence="7">
    <location>
        <begin position="1"/>
        <end position="428"/>
    </location>
</feature>
<comment type="subunit">
    <text evidence="1 6">Homodimer.</text>
</comment>
<dbReference type="SMART" id="SM00642">
    <property type="entry name" value="Aamy"/>
    <property type="match status" value="1"/>
</dbReference>
<feature type="compositionally biased region" description="Low complexity" evidence="7">
    <location>
        <begin position="46"/>
        <end position="125"/>
    </location>
</feature>
<dbReference type="HAMAP" id="MF_02124">
    <property type="entry name" value="GlgE"/>
    <property type="match status" value="1"/>
</dbReference>
<comment type="similarity">
    <text evidence="6">Belongs to the glycosyl hydrolase 13 family. GlgE subfamily.</text>
</comment>
<dbReference type="InterPro" id="IPR006047">
    <property type="entry name" value="GH13_cat_dom"/>
</dbReference>
<gene>
    <name evidence="6" type="primary">glgE</name>
    <name evidence="9" type="ORF">DFJ67_6627</name>
</gene>
<feature type="binding site" evidence="6">
    <location>
        <position position="731"/>
    </location>
    <ligand>
        <name>alpha-maltose 1-phosphate</name>
        <dbReference type="ChEBI" id="CHEBI:63576"/>
    </ligand>
</feature>
<organism evidence="9 10">
    <name type="scientific">Asanoa ferruginea</name>
    <dbReference type="NCBI Taxonomy" id="53367"/>
    <lineage>
        <taxon>Bacteria</taxon>
        <taxon>Bacillati</taxon>
        <taxon>Actinomycetota</taxon>
        <taxon>Actinomycetes</taxon>
        <taxon>Micromonosporales</taxon>
        <taxon>Micromonosporaceae</taxon>
        <taxon>Asanoa</taxon>
    </lineage>
</organism>